<dbReference type="InterPro" id="IPR014710">
    <property type="entry name" value="RmlC-like_jellyroll"/>
</dbReference>
<dbReference type="Pfam" id="PF12833">
    <property type="entry name" value="HTH_18"/>
    <property type="match status" value="1"/>
</dbReference>
<dbReference type="SUPFAM" id="SSF46689">
    <property type="entry name" value="Homeodomain-like"/>
    <property type="match status" value="2"/>
</dbReference>
<dbReference type="InterPro" id="IPR018062">
    <property type="entry name" value="HTH_AraC-typ_CS"/>
</dbReference>
<dbReference type="Proteomes" id="UP000310636">
    <property type="component" value="Unassembled WGS sequence"/>
</dbReference>
<dbReference type="PANTHER" id="PTHR46796">
    <property type="entry name" value="HTH-TYPE TRANSCRIPTIONAL ACTIVATOR RHAS-RELATED"/>
    <property type="match status" value="1"/>
</dbReference>
<accession>A0A4V6RXP8</accession>
<gene>
    <name evidence="6" type="ORF">E6C55_05555</name>
</gene>
<dbReference type="PANTHER" id="PTHR46796:SF7">
    <property type="entry name" value="ARAC FAMILY TRANSCRIPTIONAL REGULATOR"/>
    <property type="match status" value="1"/>
</dbReference>
<keyword evidence="4" id="KW-0804">Transcription</keyword>
<keyword evidence="2" id="KW-0238">DNA-binding</keyword>
<dbReference type="InterPro" id="IPR037923">
    <property type="entry name" value="HTH-like"/>
</dbReference>
<evidence type="ECO:0000259" key="5">
    <source>
        <dbReference type="PROSITE" id="PS01124"/>
    </source>
</evidence>
<evidence type="ECO:0000313" key="6">
    <source>
        <dbReference type="EMBL" id="THF83317.1"/>
    </source>
</evidence>
<keyword evidence="3" id="KW-0010">Activator</keyword>
<dbReference type="PROSITE" id="PS01124">
    <property type="entry name" value="HTH_ARAC_FAMILY_2"/>
    <property type="match status" value="1"/>
</dbReference>
<feature type="domain" description="HTH araC/xylS-type" evidence="5">
    <location>
        <begin position="193"/>
        <end position="293"/>
    </location>
</feature>
<protein>
    <submittedName>
        <fullName evidence="6">AraC family transcriptional regulator</fullName>
    </submittedName>
</protein>
<dbReference type="EMBL" id="SSOB01000005">
    <property type="protein sequence ID" value="THF83317.1"/>
    <property type="molecule type" value="Genomic_DNA"/>
</dbReference>
<evidence type="ECO:0000256" key="2">
    <source>
        <dbReference type="ARBA" id="ARBA00023125"/>
    </source>
</evidence>
<dbReference type="PRINTS" id="PR00032">
    <property type="entry name" value="HTHARAC"/>
</dbReference>
<organism evidence="6 7">
    <name type="scientific">Cohnella fermenti</name>
    <dbReference type="NCBI Taxonomy" id="2565925"/>
    <lineage>
        <taxon>Bacteria</taxon>
        <taxon>Bacillati</taxon>
        <taxon>Bacillota</taxon>
        <taxon>Bacilli</taxon>
        <taxon>Bacillales</taxon>
        <taxon>Paenibacillaceae</taxon>
        <taxon>Cohnella</taxon>
    </lineage>
</organism>
<dbReference type="SUPFAM" id="SSF51215">
    <property type="entry name" value="Regulatory protein AraC"/>
    <property type="match status" value="1"/>
</dbReference>
<evidence type="ECO:0000256" key="4">
    <source>
        <dbReference type="ARBA" id="ARBA00023163"/>
    </source>
</evidence>
<dbReference type="CDD" id="cd02209">
    <property type="entry name" value="cupin_XRE_C"/>
    <property type="match status" value="1"/>
</dbReference>
<dbReference type="OrthoDB" id="2549759at2"/>
<dbReference type="InterPro" id="IPR013096">
    <property type="entry name" value="Cupin_2"/>
</dbReference>
<proteinExistence type="predicted"/>
<dbReference type="InterPro" id="IPR020449">
    <property type="entry name" value="Tscrpt_reg_AraC-type_HTH"/>
</dbReference>
<dbReference type="Gene3D" id="1.10.10.60">
    <property type="entry name" value="Homeodomain-like"/>
    <property type="match status" value="2"/>
</dbReference>
<dbReference type="Gene3D" id="2.60.120.10">
    <property type="entry name" value="Jelly Rolls"/>
    <property type="match status" value="1"/>
</dbReference>
<dbReference type="RefSeq" id="WP_136368797.1">
    <property type="nucleotide sequence ID" value="NZ_SSOB01000005.1"/>
</dbReference>
<dbReference type="PROSITE" id="PS00041">
    <property type="entry name" value="HTH_ARAC_FAMILY_1"/>
    <property type="match status" value="1"/>
</dbReference>
<dbReference type="GO" id="GO:0043565">
    <property type="term" value="F:sequence-specific DNA binding"/>
    <property type="evidence" value="ECO:0007669"/>
    <property type="project" value="InterPro"/>
</dbReference>
<comment type="caution">
    <text evidence="6">The sequence shown here is derived from an EMBL/GenBank/DDBJ whole genome shotgun (WGS) entry which is preliminary data.</text>
</comment>
<name>A0A4V6RXP8_9BACL</name>
<keyword evidence="1" id="KW-0805">Transcription regulation</keyword>
<dbReference type="SMART" id="SM00342">
    <property type="entry name" value="HTH_ARAC"/>
    <property type="match status" value="1"/>
</dbReference>
<dbReference type="InterPro" id="IPR050204">
    <property type="entry name" value="AraC_XylS_family_regulators"/>
</dbReference>
<dbReference type="Pfam" id="PF07883">
    <property type="entry name" value="Cupin_2"/>
    <property type="match status" value="1"/>
</dbReference>
<evidence type="ECO:0000313" key="7">
    <source>
        <dbReference type="Proteomes" id="UP000310636"/>
    </source>
</evidence>
<evidence type="ECO:0000256" key="3">
    <source>
        <dbReference type="ARBA" id="ARBA00023159"/>
    </source>
</evidence>
<dbReference type="InterPro" id="IPR009057">
    <property type="entry name" value="Homeodomain-like_sf"/>
</dbReference>
<dbReference type="GO" id="GO:0003700">
    <property type="term" value="F:DNA-binding transcription factor activity"/>
    <property type="evidence" value="ECO:0007669"/>
    <property type="project" value="InterPro"/>
</dbReference>
<dbReference type="AlphaFoldDB" id="A0A4V6RXP8"/>
<evidence type="ECO:0000256" key="1">
    <source>
        <dbReference type="ARBA" id="ARBA00023015"/>
    </source>
</evidence>
<dbReference type="InterPro" id="IPR018060">
    <property type="entry name" value="HTH_AraC"/>
</dbReference>
<sequence length="298" mass="32929">MQTSERVRSIELASIRPIVHFAERAVPEPGFVWGHRVIPDCQLLYVLFGRAELALGPKRYSLSPGDCAFYGSGSPHRIETAANESTGLYSIHFDWTGGAPVSVHPAPAIRPCVGAQREAPPVEYRIAAGRGGSPIALADVLHAPELEPLFRPIIDEYREQRLGCEAAMRGYMAALLVALVRRQLHERPGPSARRVAPALDAIAREPGRSWSSRELAQLCGYHPTYFAEIFREATGLSPKGYTMRERIASAKRLLLTGERITEIAAALGYADVHYFSRSFREATGLSPSEFRLRPEPQE</sequence>
<reference evidence="6 7" key="1">
    <citation type="submission" date="2019-04" db="EMBL/GenBank/DDBJ databases">
        <title>Cohnella sp. nov. isolated from preserved vegetables.</title>
        <authorList>
            <person name="Lin S.-Y."/>
            <person name="Hung M.-H."/>
            <person name="Young C.-C."/>
        </authorList>
    </citation>
    <scope>NUCLEOTIDE SEQUENCE [LARGE SCALE GENOMIC DNA]</scope>
    <source>
        <strain evidence="6 7">CC-MHH1044</strain>
    </source>
</reference>
<keyword evidence="7" id="KW-1185">Reference proteome</keyword>